<organism evidence="1">
    <name type="scientific">viral metagenome</name>
    <dbReference type="NCBI Taxonomy" id="1070528"/>
    <lineage>
        <taxon>unclassified sequences</taxon>
        <taxon>metagenomes</taxon>
        <taxon>organismal metagenomes</taxon>
    </lineage>
</organism>
<evidence type="ECO:0000313" key="1">
    <source>
        <dbReference type="EMBL" id="QJA96824.1"/>
    </source>
</evidence>
<dbReference type="AlphaFoldDB" id="A0A6M3LTI2"/>
<sequence length="67" mass="8075">MRCDTCKDWLRNTEYDHVSEYGKCYALPNDRFEVELRTGWDGGMVDYIETQNDFFCAEYKDKEEQSE</sequence>
<reference evidence="1" key="1">
    <citation type="submission" date="2020-03" db="EMBL/GenBank/DDBJ databases">
        <title>The deep terrestrial virosphere.</title>
        <authorList>
            <person name="Holmfeldt K."/>
            <person name="Nilsson E."/>
            <person name="Simone D."/>
            <person name="Lopez-Fernandez M."/>
            <person name="Wu X."/>
            <person name="de Brujin I."/>
            <person name="Lundin D."/>
            <person name="Andersson A."/>
            <person name="Bertilsson S."/>
            <person name="Dopson M."/>
        </authorList>
    </citation>
    <scope>NUCLEOTIDE SEQUENCE</scope>
    <source>
        <strain evidence="1">MM415B07318</strain>
    </source>
</reference>
<proteinExistence type="predicted"/>
<name>A0A6M3LTI2_9ZZZZ</name>
<accession>A0A6M3LTI2</accession>
<gene>
    <name evidence="1" type="ORF">MM415B07318_0003</name>
</gene>
<protein>
    <submittedName>
        <fullName evidence="1">Uncharacterized protein</fullName>
    </submittedName>
</protein>
<dbReference type="EMBL" id="MT143437">
    <property type="protein sequence ID" value="QJA96824.1"/>
    <property type="molecule type" value="Genomic_DNA"/>
</dbReference>